<comment type="caution">
    <text evidence="5">The sequence shown here is derived from an EMBL/GenBank/DDBJ whole genome shotgun (WGS) entry which is preliminary data.</text>
</comment>
<feature type="domain" description="Anti-sigma factor RsgI-like middle" evidence="4">
    <location>
        <begin position="82"/>
        <end position="216"/>
    </location>
</feature>
<reference evidence="5 6" key="1">
    <citation type="submission" date="2023-06" db="EMBL/GenBank/DDBJ databases">
        <title>Identification and characterization of horizontal gene transfer across gut microbiota members of farm animals based on homology search.</title>
        <authorList>
            <person name="Schwarzerova J."/>
            <person name="Nykrynova M."/>
            <person name="Jureckova K."/>
            <person name="Cejkova D."/>
            <person name="Rychlik I."/>
        </authorList>
    </citation>
    <scope>NUCLEOTIDE SEQUENCE [LARGE SCALE GENOMIC DNA]</scope>
    <source>
        <strain evidence="5 6">ET340</strain>
    </source>
</reference>
<dbReference type="RefSeq" id="WP_289598541.1">
    <property type="nucleotide sequence ID" value="NZ_JAUDCL010000001.1"/>
</dbReference>
<organism evidence="5 6">
    <name type="scientific">Allofournierella massiliensis</name>
    <dbReference type="NCBI Taxonomy" id="1650663"/>
    <lineage>
        <taxon>Bacteria</taxon>
        <taxon>Bacillati</taxon>
        <taxon>Bacillota</taxon>
        <taxon>Clostridia</taxon>
        <taxon>Eubacteriales</taxon>
        <taxon>Oscillospiraceae</taxon>
        <taxon>Allofournierella</taxon>
    </lineage>
</organism>
<dbReference type="EMBL" id="JAUDCL010000001">
    <property type="protein sequence ID" value="MDM8199858.1"/>
    <property type="molecule type" value="Genomic_DNA"/>
</dbReference>
<evidence type="ECO:0000313" key="6">
    <source>
        <dbReference type="Proteomes" id="UP001529380"/>
    </source>
</evidence>
<keyword evidence="2" id="KW-1133">Transmembrane helix</keyword>
<proteinExistence type="predicted"/>
<evidence type="ECO:0000259" key="3">
    <source>
        <dbReference type="Pfam" id="PF03413"/>
    </source>
</evidence>
<dbReference type="InterPro" id="IPR025711">
    <property type="entry name" value="PepSY"/>
</dbReference>
<dbReference type="Pfam" id="PF03413">
    <property type="entry name" value="PepSY"/>
    <property type="match status" value="4"/>
</dbReference>
<sequence>MTDRNVEQALRTALEHAAPNDVESVLLRCDDRKGNVIPMTNQNPEKKNRKPLRLAALAAAACLVLAIGGGSIYYNQSQTAASIVSLDVNPSIELVLNRRERVLRATPLNEDAAAVLDGMDLKGATLDVAVNALMGSLLKNGYVDELANSILITVEDDDANRAAQLESQLTETVNAVMTSSSINGAILSQVVSQDQDLQAKADEYGISLGKAQLIQQLVDQNPTLTFESLAGRTVNDLNLLLSSQATTLTAVTSTGRASDGGYIGTEVAKNAALAHAGLTADQVTVSKVDFDMEDGRMVYEVEFWAGNVEYEYDVDATTGEIVKNRTERYTAAAGQDASIDEAAAKAAALNAVGLSEDQAEGILVIPSYDDGRFVYKVKFWTGSTEYFCAVDGAGQILKSEKEEHSSSGAAASSSTDVGLEAAKTAALKHAGLSADQVTGLTAKLDWDDGQRVYEVEFWQGSTEYEYEINADGTVRQYESEAHATPTAISANTGTTNSNSSSSTGTTSSTDIGEDGAKAAALQHAGLTEDKVQNLYIERDWDDGRMEYEVKFLSGSTQYEYEIDGATGSVRKGENKTIASAGSFISADQALANALSHAGLDQSAIRELEMDSDLDDSTPHYSIDFKSGNLEYEYEISATDGAILKFEKDN</sequence>
<dbReference type="InterPro" id="IPR055431">
    <property type="entry name" value="RsgI_M"/>
</dbReference>
<feature type="compositionally biased region" description="Low complexity" evidence="1">
    <location>
        <begin position="491"/>
        <end position="509"/>
    </location>
</feature>
<evidence type="ECO:0000259" key="4">
    <source>
        <dbReference type="Pfam" id="PF23750"/>
    </source>
</evidence>
<dbReference type="Pfam" id="PF23750">
    <property type="entry name" value="RsgI_M"/>
    <property type="match status" value="1"/>
</dbReference>
<feature type="region of interest" description="Disordered" evidence="1">
    <location>
        <begin position="481"/>
        <end position="512"/>
    </location>
</feature>
<feature type="domain" description="PepSY" evidence="3">
    <location>
        <begin position="514"/>
        <end position="571"/>
    </location>
</feature>
<evidence type="ECO:0000256" key="2">
    <source>
        <dbReference type="SAM" id="Phobius"/>
    </source>
</evidence>
<name>A0ABT7ULV7_9FIRM</name>
<feature type="domain" description="PepSY" evidence="3">
    <location>
        <begin position="419"/>
        <end position="470"/>
    </location>
</feature>
<evidence type="ECO:0000313" key="5">
    <source>
        <dbReference type="EMBL" id="MDM8199858.1"/>
    </source>
</evidence>
<protein>
    <submittedName>
        <fullName evidence="5">PepSY domain-containing protein</fullName>
    </submittedName>
</protein>
<feature type="domain" description="PepSY" evidence="3">
    <location>
        <begin position="266"/>
        <end position="323"/>
    </location>
</feature>
<gene>
    <name evidence="5" type="ORF">QUW08_00840</name>
</gene>
<keyword evidence="6" id="KW-1185">Reference proteome</keyword>
<dbReference type="Gene3D" id="3.10.450.40">
    <property type="match status" value="5"/>
</dbReference>
<evidence type="ECO:0000256" key="1">
    <source>
        <dbReference type="SAM" id="MobiDB-lite"/>
    </source>
</evidence>
<accession>A0ABT7ULV7</accession>
<feature type="domain" description="PepSY" evidence="3">
    <location>
        <begin position="584"/>
        <end position="645"/>
    </location>
</feature>
<feature type="transmembrane region" description="Helical" evidence="2">
    <location>
        <begin position="54"/>
        <end position="74"/>
    </location>
</feature>
<dbReference type="Proteomes" id="UP001529380">
    <property type="component" value="Unassembled WGS sequence"/>
</dbReference>
<keyword evidence="2" id="KW-0472">Membrane</keyword>
<keyword evidence="2" id="KW-0812">Transmembrane</keyword>